<dbReference type="EMBL" id="CAJJDN010000033">
    <property type="protein sequence ID" value="CAD8075332.1"/>
    <property type="molecule type" value="Genomic_DNA"/>
</dbReference>
<sequence length="62" mass="7610">MPKKFSTNPKKLFRYLQLLKTLKLQEREVEKKEIVKIKKKQKEKRILEGTDKNILSKQKRQR</sequence>
<proteinExistence type="predicted"/>
<reference evidence="1" key="1">
    <citation type="submission" date="2021-01" db="EMBL/GenBank/DDBJ databases">
        <authorList>
            <consortium name="Genoscope - CEA"/>
            <person name="William W."/>
        </authorList>
    </citation>
    <scope>NUCLEOTIDE SEQUENCE</scope>
</reference>
<dbReference type="AlphaFoldDB" id="A0A8S1M976"/>
<gene>
    <name evidence="1" type="ORF">PSON_ATCC_30995.1.T0330174</name>
</gene>
<protein>
    <submittedName>
        <fullName evidence="1">Uncharacterized protein</fullName>
    </submittedName>
</protein>
<evidence type="ECO:0000313" key="1">
    <source>
        <dbReference type="EMBL" id="CAD8075332.1"/>
    </source>
</evidence>
<evidence type="ECO:0000313" key="2">
    <source>
        <dbReference type="Proteomes" id="UP000692954"/>
    </source>
</evidence>
<keyword evidence="2" id="KW-1185">Reference proteome</keyword>
<organism evidence="1 2">
    <name type="scientific">Paramecium sonneborni</name>
    <dbReference type="NCBI Taxonomy" id="65129"/>
    <lineage>
        <taxon>Eukaryota</taxon>
        <taxon>Sar</taxon>
        <taxon>Alveolata</taxon>
        <taxon>Ciliophora</taxon>
        <taxon>Intramacronucleata</taxon>
        <taxon>Oligohymenophorea</taxon>
        <taxon>Peniculida</taxon>
        <taxon>Parameciidae</taxon>
        <taxon>Paramecium</taxon>
    </lineage>
</organism>
<comment type="caution">
    <text evidence="1">The sequence shown here is derived from an EMBL/GenBank/DDBJ whole genome shotgun (WGS) entry which is preliminary data.</text>
</comment>
<accession>A0A8S1M976</accession>
<dbReference type="Proteomes" id="UP000692954">
    <property type="component" value="Unassembled WGS sequence"/>
</dbReference>
<name>A0A8S1M976_9CILI</name>